<dbReference type="AlphaFoldDB" id="A0A9D3VIR6"/>
<organism evidence="1 2">
    <name type="scientific">Gossypium stocksii</name>
    <dbReference type="NCBI Taxonomy" id="47602"/>
    <lineage>
        <taxon>Eukaryota</taxon>
        <taxon>Viridiplantae</taxon>
        <taxon>Streptophyta</taxon>
        <taxon>Embryophyta</taxon>
        <taxon>Tracheophyta</taxon>
        <taxon>Spermatophyta</taxon>
        <taxon>Magnoliopsida</taxon>
        <taxon>eudicotyledons</taxon>
        <taxon>Gunneridae</taxon>
        <taxon>Pentapetalae</taxon>
        <taxon>rosids</taxon>
        <taxon>malvids</taxon>
        <taxon>Malvales</taxon>
        <taxon>Malvaceae</taxon>
        <taxon>Malvoideae</taxon>
        <taxon>Gossypium</taxon>
    </lineage>
</organism>
<keyword evidence="2" id="KW-1185">Reference proteome</keyword>
<protein>
    <submittedName>
        <fullName evidence="1">Uncharacterized protein</fullName>
    </submittedName>
</protein>
<accession>A0A9D3VIR6</accession>
<evidence type="ECO:0000313" key="1">
    <source>
        <dbReference type="EMBL" id="KAH1082759.1"/>
    </source>
</evidence>
<dbReference type="PANTHER" id="PTHR48040">
    <property type="entry name" value="PLEIOTROPIC DRUG RESISTANCE PROTEIN 1-LIKE ISOFORM X1"/>
    <property type="match status" value="1"/>
</dbReference>
<evidence type="ECO:0000313" key="2">
    <source>
        <dbReference type="Proteomes" id="UP000828251"/>
    </source>
</evidence>
<reference evidence="1 2" key="1">
    <citation type="journal article" date="2021" name="Plant Biotechnol. J.">
        <title>Multi-omics assisted identification of the key and species-specific regulatory components of drought-tolerant mechanisms in Gossypium stocksii.</title>
        <authorList>
            <person name="Yu D."/>
            <person name="Ke L."/>
            <person name="Zhang D."/>
            <person name="Wu Y."/>
            <person name="Sun Y."/>
            <person name="Mei J."/>
            <person name="Sun J."/>
            <person name="Sun Y."/>
        </authorList>
    </citation>
    <scope>NUCLEOTIDE SEQUENCE [LARGE SCALE GENOMIC DNA]</scope>
    <source>
        <strain evidence="2">cv. E1</strain>
        <tissue evidence="1">Leaf</tissue>
    </source>
</reference>
<proteinExistence type="predicted"/>
<comment type="caution">
    <text evidence="1">The sequence shown here is derived from an EMBL/GenBank/DDBJ whole genome shotgun (WGS) entry which is preliminary data.</text>
</comment>
<dbReference type="OrthoDB" id="66620at2759"/>
<gene>
    <name evidence="1" type="ORF">J1N35_022520</name>
</gene>
<dbReference type="PANTHER" id="PTHR48040:SF35">
    <property type="entry name" value="ABC TRANSPORTER G FAMILY MEMBER 39-LIKE"/>
    <property type="match status" value="1"/>
</dbReference>
<name>A0A9D3VIR6_9ROSI</name>
<sequence>MVTRAKAARLHLLEDIPSDKRLGFEVEVLQMIELDKIKNTLVGVTGVNGLSAEQHKQLFTDEPTSCLDARATAIVM</sequence>
<dbReference type="EMBL" id="JAIQCV010000007">
    <property type="protein sequence ID" value="KAH1082759.1"/>
    <property type="molecule type" value="Genomic_DNA"/>
</dbReference>
<dbReference type="Proteomes" id="UP000828251">
    <property type="component" value="Unassembled WGS sequence"/>
</dbReference>